<dbReference type="RefSeq" id="WP_021636701.1">
    <property type="nucleotide sequence ID" value="NZ_CALBAU010000162.1"/>
</dbReference>
<feature type="domain" description="Glycosyltransferase 2-like" evidence="1">
    <location>
        <begin position="7"/>
        <end position="135"/>
    </location>
</feature>
<dbReference type="Proteomes" id="UP000261166">
    <property type="component" value="Unassembled WGS sequence"/>
</dbReference>
<reference evidence="2 5" key="1">
    <citation type="submission" date="2018-08" db="EMBL/GenBank/DDBJ databases">
        <title>A genome reference for cultivated species of the human gut microbiota.</title>
        <authorList>
            <person name="Zou Y."/>
            <person name="Xue W."/>
            <person name="Luo G."/>
        </authorList>
    </citation>
    <scope>NUCLEOTIDE SEQUENCE [LARGE SCALE GENOMIC DNA]</scope>
    <source>
        <strain evidence="3 5">AF26-4BH</strain>
        <strain evidence="2">TF05-5AC</strain>
    </source>
</reference>
<protein>
    <submittedName>
        <fullName evidence="2">Glycosyltransferase family 2 protein</fullName>
    </submittedName>
</protein>
<evidence type="ECO:0000313" key="3">
    <source>
        <dbReference type="EMBL" id="RGE59955.1"/>
    </source>
</evidence>
<dbReference type="EMBL" id="QVLV01000016">
    <property type="protein sequence ID" value="RGE57276.1"/>
    <property type="molecule type" value="Genomic_DNA"/>
</dbReference>
<dbReference type="PANTHER" id="PTHR43685:SF2">
    <property type="entry name" value="GLYCOSYLTRANSFERASE 2-LIKE DOMAIN-CONTAINING PROTEIN"/>
    <property type="match status" value="1"/>
</dbReference>
<gene>
    <name evidence="3" type="ORF">DWY69_30165</name>
    <name evidence="2" type="ORF">DXC51_19645</name>
</gene>
<name>A0A3E3HZL2_9FIRM</name>
<dbReference type="AlphaFoldDB" id="A0A3E3HZL2"/>
<proteinExistence type="predicted"/>
<evidence type="ECO:0000313" key="5">
    <source>
        <dbReference type="Proteomes" id="UP000261166"/>
    </source>
</evidence>
<sequence length="251" mass="28654">MKNDLISIVMPVYNASAYLEKTVETVRRQTCTSWELIAVDDCSTDDSFQVLQRLAGEDARIRPVRQEGNQGAAAARNRGVALAEGRYLAYLDADDLWTKTKLEKELAFLKEKQAAFAFTGYEFGDSEGVGNGKVVHVPETLTYKKALSRTVIFTTTVLFDLEKISKDLVSMPRVKSEDTATWWRILRNGYTAYGLDENLAVYRRPASSLSSNKLEAIRRIWHLYRKQEKLSLPVSAWHFCFWAWRAVARRV</sequence>
<dbReference type="Pfam" id="PF00535">
    <property type="entry name" value="Glycos_transf_2"/>
    <property type="match status" value="1"/>
</dbReference>
<dbReference type="PANTHER" id="PTHR43685">
    <property type="entry name" value="GLYCOSYLTRANSFERASE"/>
    <property type="match status" value="1"/>
</dbReference>
<evidence type="ECO:0000259" key="1">
    <source>
        <dbReference type="Pfam" id="PF00535"/>
    </source>
</evidence>
<keyword evidence="2" id="KW-0808">Transferase</keyword>
<dbReference type="OrthoDB" id="9785185at2"/>
<dbReference type="InterPro" id="IPR050834">
    <property type="entry name" value="Glycosyltransf_2"/>
</dbReference>
<dbReference type="Gene3D" id="3.90.550.10">
    <property type="entry name" value="Spore Coat Polysaccharide Biosynthesis Protein SpsA, Chain A"/>
    <property type="match status" value="1"/>
</dbReference>
<dbReference type="Proteomes" id="UP000260812">
    <property type="component" value="Unassembled WGS sequence"/>
</dbReference>
<accession>A0A3E3HZL2</accession>
<keyword evidence="4" id="KW-1185">Reference proteome</keyword>
<dbReference type="InterPro" id="IPR001173">
    <property type="entry name" value="Glyco_trans_2-like"/>
</dbReference>
<evidence type="ECO:0000313" key="4">
    <source>
        <dbReference type="Proteomes" id="UP000260812"/>
    </source>
</evidence>
<dbReference type="CDD" id="cd00761">
    <property type="entry name" value="Glyco_tranf_GTA_type"/>
    <property type="match status" value="1"/>
</dbReference>
<organism evidence="2 4">
    <name type="scientific">Eisenbergiella massiliensis</name>
    <dbReference type="NCBI Taxonomy" id="1720294"/>
    <lineage>
        <taxon>Bacteria</taxon>
        <taxon>Bacillati</taxon>
        <taxon>Bacillota</taxon>
        <taxon>Clostridia</taxon>
        <taxon>Lachnospirales</taxon>
        <taxon>Lachnospiraceae</taxon>
        <taxon>Eisenbergiella</taxon>
    </lineage>
</organism>
<dbReference type="InterPro" id="IPR029044">
    <property type="entry name" value="Nucleotide-diphossugar_trans"/>
</dbReference>
<evidence type="ECO:0000313" key="2">
    <source>
        <dbReference type="EMBL" id="RGE57276.1"/>
    </source>
</evidence>
<dbReference type="EMBL" id="QVLU01000057">
    <property type="protein sequence ID" value="RGE59955.1"/>
    <property type="molecule type" value="Genomic_DNA"/>
</dbReference>
<dbReference type="GeneID" id="97989023"/>
<dbReference type="SUPFAM" id="SSF53448">
    <property type="entry name" value="Nucleotide-diphospho-sugar transferases"/>
    <property type="match status" value="1"/>
</dbReference>
<dbReference type="GO" id="GO:0016740">
    <property type="term" value="F:transferase activity"/>
    <property type="evidence" value="ECO:0007669"/>
    <property type="project" value="UniProtKB-KW"/>
</dbReference>
<comment type="caution">
    <text evidence="2">The sequence shown here is derived from an EMBL/GenBank/DDBJ whole genome shotgun (WGS) entry which is preliminary data.</text>
</comment>